<organism evidence="2 3">
    <name type="scientific">Amanita muscaria (strain Koide BX008)</name>
    <dbReference type="NCBI Taxonomy" id="946122"/>
    <lineage>
        <taxon>Eukaryota</taxon>
        <taxon>Fungi</taxon>
        <taxon>Dikarya</taxon>
        <taxon>Basidiomycota</taxon>
        <taxon>Agaricomycotina</taxon>
        <taxon>Agaricomycetes</taxon>
        <taxon>Agaricomycetidae</taxon>
        <taxon>Agaricales</taxon>
        <taxon>Pluteineae</taxon>
        <taxon>Amanitaceae</taxon>
        <taxon>Amanita</taxon>
    </lineage>
</organism>
<dbReference type="AlphaFoldDB" id="A0A0C2TGS5"/>
<feature type="non-terminal residue" evidence="2">
    <location>
        <position position="60"/>
    </location>
</feature>
<protein>
    <submittedName>
        <fullName evidence="2">Uncharacterized protein</fullName>
    </submittedName>
</protein>
<dbReference type="Proteomes" id="UP000054549">
    <property type="component" value="Unassembled WGS sequence"/>
</dbReference>
<keyword evidence="1" id="KW-0812">Transmembrane</keyword>
<sequence>MAVIISVWALLYGFESLNESPLDLINLIFLVIYTYTYRTHLKPALMYAMIICLLLHRTPI</sequence>
<accession>A0A0C2TGS5</accession>
<dbReference type="InParanoid" id="A0A0C2TGS5"/>
<keyword evidence="1" id="KW-1133">Transmembrane helix</keyword>
<evidence type="ECO:0000313" key="2">
    <source>
        <dbReference type="EMBL" id="KIL66109.1"/>
    </source>
</evidence>
<evidence type="ECO:0000313" key="3">
    <source>
        <dbReference type="Proteomes" id="UP000054549"/>
    </source>
</evidence>
<keyword evidence="3" id="KW-1185">Reference proteome</keyword>
<keyword evidence="1" id="KW-0472">Membrane</keyword>
<evidence type="ECO:0000256" key="1">
    <source>
        <dbReference type="SAM" id="Phobius"/>
    </source>
</evidence>
<feature type="transmembrane region" description="Helical" evidence="1">
    <location>
        <begin position="20"/>
        <end position="37"/>
    </location>
</feature>
<gene>
    <name evidence="2" type="ORF">M378DRAFT_161367</name>
</gene>
<name>A0A0C2TGS5_AMAMK</name>
<reference evidence="2 3" key="1">
    <citation type="submission" date="2014-04" db="EMBL/GenBank/DDBJ databases">
        <title>Evolutionary Origins and Diversification of the Mycorrhizal Mutualists.</title>
        <authorList>
            <consortium name="DOE Joint Genome Institute"/>
            <consortium name="Mycorrhizal Genomics Consortium"/>
            <person name="Kohler A."/>
            <person name="Kuo A."/>
            <person name="Nagy L.G."/>
            <person name="Floudas D."/>
            <person name="Copeland A."/>
            <person name="Barry K.W."/>
            <person name="Cichocki N."/>
            <person name="Veneault-Fourrey C."/>
            <person name="LaButti K."/>
            <person name="Lindquist E.A."/>
            <person name="Lipzen A."/>
            <person name="Lundell T."/>
            <person name="Morin E."/>
            <person name="Murat C."/>
            <person name="Riley R."/>
            <person name="Ohm R."/>
            <person name="Sun H."/>
            <person name="Tunlid A."/>
            <person name="Henrissat B."/>
            <person name="Grigoriev I.V."/>
            <person name="Hibbett D.S."/>
            <person name="Martin F."/>
        </authorList>
    </citation>
    <scope>NUCLEOTIDE SEQUENCE [LARGE SCALE GENOMIC DNA]</scope>
    <source>
        <strain evidence="2 3">Koide BX008</strain>
    </source>
</reference>
<dbReference type="HOGENOM" id="CLU_2947933_0_0_1"/>
<proteinExistence type="predicted"/>
<dbReference type="EMBL" id="KN818238">
    <property type="protein sequence ID" value="KIL66109.1"/>
    <property type="molecule type" value="Genomic_DNA"/>
</dbReference>